<evidence type="ECO:0000313" key="1">
    <source>
        <dbReference type="EMBL" id="OVE45599.1"/>
    </source>
</evidence>
<dbReference type="RefSeq" id="WP_087698909.1">
    <property type="nucleotide sequence ID" value="NZ_NHOO01000032.1"/>
</dbReference>
<keyword evidence="2" id="KW-1185">Reference proteome</keyword>
<dbReference type="Proteomes" id="UP000196342">
    <property type="component" value="Unassembled WGS sequence"/>
</dbReference>
<protein>
    <submittedName>
        <fullName evidence="1">Uncharacterized protein</fullName>
    </submittedName>
</protein>
<name>A0A202B2B3_CHRVL</name>
<gene>
    <name evidence="1" type="ORF">CBW21_22435</name>
</gene>
<dbReference type="AlphaFoldDB" id="A0A202B2B3"/>
<comment type="caution">
    <text evidence="1">The sequence shown here is derived from an EMBL/GenBank/DDBJ whole genome shotgun (WGS) entry which is preliminary data.</text>
</comment>
<reference evidence="1 2" key="1">
    <citation type="submission" date="2017-05" db="EMBL/GenBank/DDBJ databases">
        <title>Chromobacterium violaceum GHPS1 isolated from Hydrocarbon polluted soil in French Guiana display an awesome secondary metabolite arsenal and a battery of drug and heavy-metal-resistance and detoxification of xenobiotics proteins.</title>
        <authorList>
            <person name="Belbahri L."/>
        </authorList>
    </citation>
    <scope>NUCLEOTIDE SEQUENCE [LARGE SCALE GENOMIC DNA]</scope>
    <source>
        <strain evidence="1 2">GHPS1</strain>
    </source>
</reference>
<accession>A0A202B2B3</accession>
<sequence length="228" mass="25536">MATPFISVSSNAEQLRRKLTMVQRDQLPFATAQALTAVGKIVQSGEKQQIGNKLKNPSPFTRNSVGMRAARKSNQEAMVFIKDQAARYLAPYETGGEHVLNSRALLNPKDIKKNAYGQLSRGTLERLKARPDVFIGKVKTKRGIVNGVWQRPIDTRRVTLLTGQRKRLRGLNEALDDKRGHLRLLIRFGDALPVDVHLGYHDLAGRLVFRNFNREMGRALAKALASAR</sequence>
<evidence type="ECO:0000313" key="2">
    <source>
        <dbReference type="Proteomes" id="UP000196342"/>
    </source>
</evidence>
<dbReference type="EMBL" id="NHOO01000032">
    <property type="protein sequence ID" value="OVE45599.1"/>
    <property type="molecule type" value="Genomic_DNA"/>
</dbReference>
<proteinExistence type="predicted"/>
<organism evidence="1 2">
    <name type="scientific">Chromobacterium violaceum</name>
    <dbReference type="NCBI Taxonomy" id="536"/>
    <lineage>
        <taxon>Bacteria</taxon>
        <taxon>Pseudomonadati</taxon>
        <taxon>Pseudomonadota</taxon>
        <taxon>Betaproteobacteria</taxon>
        <taxon>Neisseriales</taxon>
        <taxon>Chromobacteriaceae</taxon>
        <taxon>Chromobacterium</taxon>
    </lineage>
</organism>